<keyword evidence="2" id="KW-0479">Metal-binding</keyword>
<dbReference type="SUPFAM" id="SSF53098">
    <property type="entry name" value="Ribonuclease H-like"/>
    <property type="match status" value="1"/>
</dbReference>
<protein>
    <recommendedName>
        <fullName evidence="8">Transposase-like protein</fullName>
    </recommendedName>
</protein>
<proteinExistence type="predicted"/>
<keyword evidence="5" id="KW-0539">Nucleus</keyword>
<evidence type="ECO:0000256" key="1">
    <source>
        <dbReference type="ARBA" id="ARBA00004123"/>
    </source>
</evidence>
<evidence type="ECO:0000256" key="2">
    <source>
        <dbReference type="ARBA" id="ARBA00022723"/>
    </source>
</evidence>
<dbReference type="EMBL" id="JAWRVG010000020">
    <property type="protein sequence ID" value="KAK4072888.1"/>
    <property type="molecule type" value="Genomic_DNA"/>
</dbReference>
<dbReference type="PANTHER" id="PTHR46481:SF10">
    <property type="entry name" value="ZINC FINGER BED DOMAIN-CONTAINING PROTEIN 39"/>
    <property type="match status" value="1"/>
</dbReference>
<comment type="subcellular location">
    <subcellularLocation>
        <location evidence="1">Nucleus</location>
    </subcellularLocation>
</comment>
<evidence type="ECO:0000256" key="5">
    <source>
        <dbReference type="ARBA" id="ARBA00023242"/>
    </source>
</evidence>
<keyword evidence="7" id="KW-1185">Reference proteome</keyword>
<dbReference type="PANTHER" id="PTHR46481">
    <property type="entry name" value="ZINC FINGER BED DOMAIN-CONTAINING PROTEIN 4"/>
    <property type="match status" value="1"/>
</dbReference>
<dbReference type="InterPro" id="IPR012337">
    <property type="entry name" value="RNaseH-like_sf"/>
</dbReference>
<evidence type="ECO:0000313" key="6">
    <source>
        <dbReference type="EMBL" id="KAK4072888.1"/>
    </source>
</evidence>
<keyword evidence="4" id="KW-0862">Zinc</keyword>
<evidence type="ECO:0000256" key="3">
    <source>
        <dbReference type="ARBA" id="ARBA00022771"/>
    </source>
</evidence>
<evidence type="ECO:0000256" key="4">
    <source>
        <dbReference type="ARBA" id="ARBA00022833"/>
    </source>
</evidence>
<dbReference type="InterPro" id="IPR052035">
    <property type="entry name" value="ZnF_BED_domain_contain"/>
</dbReference>
<dbReference type="GO" id="GO:0005634">
    <property type="term" value="C:nucleus"/>
    <property type="evidence" value="ECO:0007669"/>
    <property type="project" value="UniProtKB-SubCell"/>
</dbReference>
<dbReference type="RefSeq" id="XP_062755365.1">
    <property type="nucleotide sequence ID" value="XM_062900093.1"/>
</dbReference>
<comment type="caution">
    <text evidence="6">The sequence shown here is derived from an EMBL/GenBank/DDBJ whole genome shotgun (WGS) entry which is preliminary data.</text>
</comment>
<dbReference type="GO" id="GO:0008270">
    <property type="term" value="F:zinc ion binding"/>
    <property type="evidence" value="ECO:0007669"/>
    <property type="project" value="UniProtKB-KW"/>
</dbReference>
<name>A0AAE1IE73_9HYPO</name>
<evidence type="ECO:0000313" key="7">
    <source>
        <dbReference type="Proteomes" id="UP001273209"/>
    </source>
</evidence>
<accession>A0AAE1IE73</accession>
<organism evidence="6 7">
    <name type="scientific">Trichoderma aggressivum f. europaeum</name>
    <dbReference type="NCBI Taxonomy" id="173218"/>
    <lineage>
        <taxon>Eukaryota</taxon>
        <taxon>Fungi</taxon>
        <taxon>Dikarya</taxon>
        <taxon>Ascomycota</taxon>
        <taxon>Pezizomycotina</taxon>
        <taxon>Sordariomycetes</taxon>
        <taxon>Hypocreomycetidae</taxon>
        <taxon>Hypocreales</taxon>
        <taxon>Hypocreaceae</taxon>
        <taxon>Trichoderma</taxon>
    </lineage>
</organism>
<dbReference type="GeneID" id="87919998"/>
<keyword evidence="3" id="KW-0863">Zinc-finger</keyword>
<dbReference type="AlphaFoldDB" id="A0AAE1IE73"/>
<gene>
    <name evidence="6" type="ORF">Triagg1_5565</name>
</gene>
<reference evidence="6" key="1">
    <citation type="submission" date="2023-11" db="EMBL/GenBank/DDBJ databases">
        <title>The genome sequences of three competitors of mushroom-forming fungi.</title>
        <authorList>
            <person name="Beijen E."/>
            <person name="Ohm R.A."/>
        </authorList>
    </citation>
    <scope>NUCLEOTIDE SEQUENCE</scope>
    <source>
        <strain evidence="6">CBS 100526</strain>
    </source>
</reference>
<evidence type="ECO:0008006" key="8">
    <source>
        <dbReference type="Google" id="ProtNLM"/>
    </source>
</evidence>
<dbReference type="Proteomes" id="UP001273209">
    <property type="component" value="Unassembled WGS sequence"/>
</dbReference>
<sequence>MASSIVSVIQKWDTQYQLGTIVGDNALNNDTCVQHLFSHINPSISASDAIDRRMRCYGHILNLVGRAFLYGEDNEAFEQESQLFDLTGRLDDEVKHWRKKGAVGKLRNIVKFIRSSIERSERFENTATALGLDDQELEVIMNNDTRWNSTYMMISRALDK</sequence>